<feature type="non-terminal residue" evidence="1">
    <location>
        <position position="249"/>
    </location>
</feature>
<dbReference type="Proteomes" id="UP000267654">
    <property type="component" value="Unassembled WGS sequence"/>
</dbReference>
<evidence type="ECO:0000313" key="1">
    <source>
        <dbReference type="EMBL" id="RLE14814.1"/>
    </source>
</evidence>
<reference evidence="1 2" key="1">
    <citation type="submission" date="2018-06" db="EMBL/GenBank/DDBJ databases">
        <title>Extensive metabolic versatility and redundancy in microbially diverse, dynamic hydrothermal sediments.</title>
        <authorList>
            <person name="Dombrowski N."/>
            <person name="Teske A."/>
            <person name="Baker B.J."/>
        </authorList>
    </citation>
    <scope>NUCLEOTIDE SEQUENCE [LARGE SCALE GENOMIC DNA]</scope>
    <source>
        <strain evidence="1">B19_G9</strain>
    </source>
</reference>
<dbReference type="EMBL" id="QMQB01000021">
    <property type="protein sequence ID" value="RLE14814.1"/>
    <property type="molecule type" value="Genomic_DNA"/>
</dbReference>
<gene>
    <name evidence="1" type="ORF">DRI96_00870</name>
</gene>
<evidence type="ECO:0000313" key="2">
    <source>
        <dbReference type="Proteomes" id="UP000267654"/>
    </source>
</evidence>
<proteinExistence type="predicted"/>
<protein>
    <recommendedName>
        <fullName evidence="3">HAD family hydrolase</fullName>
    </recommendedName>
</protein>
<accession>A0A662DG35</accession>
<dbReference type="InterPro" id="IPR023214">
    <property type="entry name" value="HAD_sf"/>
</dbReference>
<name>A0A662DG35_UNCAE</name>
<evidence type="ECO:0008006" key="3">
    <source>
        <dbReference type="Google" id="ProtNLM"/>
    </source>
</evidence>
<organism evidence="1 2">
    <name type="scientific">Aerophobetes bacterium</name>
    <dbReference type="NCBI Taxonomy" id="2030807"/>
    <lineage>
        <taxon>Bacteria</taxon>
        <taxon>Candidatus Aerophobota</taxon>
    </lineage>
</organism>
<sequence length="249" mass="29532">MNIQKILALDFDGCIVDSVLEALFVSYSSYRKYINRKTKIFDNKEPKIGDFLNLISNYPSQVEKFRYYRPYIKDASDYAAILYIIENKLKISSEEEFFKVKELIPRENLEKYYRYFYEVREMASRENFDAWARLTPGFSCIDKIRKLVDKYKTVIATTNNKYSIKDLLSGPYLNLNIKEEDIVDLHISTDKLVQMEYITRKYKVKFENIHFVDDNLSHLLKVKPLGVKLYLAGWGYCTEEQKIFAEKAK</sequence>
<dbReference type="Gene3D" id="3.40.50.1000">
    <property type="entry name" value="HAD superfamily/HAD-like"/>
    <property type="match status" value="1"/>
</dbReference>
<dbReference type="SUPFAM" id="SSF56784">
    <property type="entry name" value="HAD-like"/>
    <property type="match status" value="1"/>
</dbReference>
<dbReference type="AlphaFoldDB" id="A0A662DG35"/>
<dbReference type="InterPro" id="IPR036412">
    <property type="entry name" value="HAD-like_sf"/>
</dbReference>
<comment type="caution">
    <text evidence="1">The sequence shown here is derived from an EMBL/GenBank/DDBJ whole genome shotgun (WGS) entry which is preliminary data.</text>
</comment>